<gene>
    <name evidence="1" type="ORF">METZ01_LOCUS517070</name>
</gene>
<dbReference type="InterPro" id="IPR003772">
    <property type="entry name" value="YceD"/>
</dbReference>
<evidence type="ECO:0008006" key="2">
    <source>
        <dbReference type="Google" id="ProtNLM"/>
    </source>
</evidence>
<dbReference type="EMBL" id="UINC01231612">
    <property type="protein sequence ID" value="SVE64216.1"/>
    <property type="molecule type" value="Genomic_DNA"/>
</dbReference>
<evidence type="ECO:0000313" key="1">
    <source>
        <dbReference type="EMBL" id="SVE64216.1"/>
    </source>
</evidence>
<feature type="non-terminal residue" evidence="1">
    <location>
        <position position="1"/>
    </location>
</feature>
<dbReference type="PANTHER" id="PTHR34374:SF1">
    <property type="entry name" value="LARGE RIBOSOMAL RNA SUBUNIT ACCUMULATION PROTEIN YCED HOMOLOG 1, CHLOROPLASTIC"/>
    <property type="match status" value="1"/>
</dbReference>
<dbReference type="PANTHER" id="PTHR34374">
    <property type="entry name" value="LARGE RIBOSOMAL RNA SUBUNIT ACCUMULATION PROTEIN YCED HOMOLOG 1, CHLOROPLASTIC"/>
    <property type="match status" value="1"/>
</dbReference>
<dbReference type="AlphaFoldDB" id="A0A383F537"/>
<name>A0A383F537_9ZZZZ</name>
<organism evidence="1">
    <name type="scientific">marine metagenome</name>
    <dbReference type="NCBI Taxonomy" id="408172"/>
    <lineage>
        <taxon>unclassified sequences</taxon>
        <taxon>metagenomes</taxon>
        <taxon>ecological metagenomes</taxon>
    </lineage>
</organism>
<accession>A0A383F537</accession>
<proteinExistence type="predicted"/>
<sequence length="103" mass="11360">ENFEIVLKPQEAEPEPAEKTLLTLAELQSDFYEGEWLELVELLEEQALLSIPAKVLCDTDCSGLCPDCGVNLNRVCCTCSQETSGNPFGMLKEAEPLLDNPQT</sequence>
<dbReference type="Pfam" id="PF02620">
    <property type="entry name" value="YceD"/>
    <property type="match status" value="1"/>
</dbReference>
<reference evidence="1" key="1">
    <citation type="submission" date="2018-05" db="EMBL/GenBank/DDBJ databases">
        <authorList>
            <person name="Lanie J.A."/>
            <person name="Ng W.-L."/>
            <person name="Kazmierczak K.M."/>
            <person name="Andrzejewski T.M."/>
            <person name="Davidsen T.M."/>
            <person name="Wayne K.J."/>
            <person name="Tettelin H."/>
            <person name="Glass J.I."/>
            <person name="Rusch D."/>
            <person name="Podicherti R."/>
            <person name="Tsui H.-C.T."/>
            <person name="Winkler M.E."/>
        </authorList>
    </citation>
    <scope>NUCLEOTIDE SEQUENCE</scope>
</reference>
<protein>
    <recommendedName>
        <fullName evidence="2">DUF177 domain-containing protein</fullName>
    </recommendedName>
</protein>